<feature type="transmembrane region" description="Helical" evidence="6">
    <location>
        <begin position="98"/>
        <end position="118"/>
    </location>
</feature>
<gene>
    <name evidence="8" type="ORF">H2200_007783</name>
</gene>
<evidence type="ECO:0000256" key="1">
    <source>
        <dbReference type="ARBA" id="ARBA00004141"/>
    </source>
</evidence>
<feature type="transmembrane region" description="Helical" evidence="6">
    <location>
        <begin position="61"/>
        <end position="78"/>
    </location>
</feature>
<feature type="transmembrane region" description="Helical" evidence="6">
    <location>
        <begin position="299"/>
        <end position="317"/>
    </location>
</feature>
<feature type="transmembrane region" description="Helical" evidence="6">
    <location>
        <begin position="454"/>
        <end position="475"/>
    </location>
</feature>
<feature type="transmembrane region" description="Helical" evidence="6">
    <location>
        <begin position="337"/>
        <end position="356"/>
    </location>
</feature>
<evidence type="ECO:0000256" key="3">
    <source>
        <dbReference type="ARBA" id="ARBA00022692"/>
    </source>
</evidence>
<keyword evidence="3 6" id="KW-0812">Transmembrane</keyword>
<dbReference type="PANTHER" id="PTHR43791:SF18">
    <property type="entry name" value="NICOTINIC ACID TRANSPORTER TNA1, PUTATIVE (AFU_ORTHOLOGUE AFUA_3G03820)-RELATED"/>
    <property type="match status" value="1"/>
</dbReference>
<keyword evidence="2" id="KW-0813">Transport</keyword>
<dbReference type="FunFam" id="1.20.1250.20:FF:000034">
    <property type="entry name" value="MFS general substrate transporter"/>
    <property type="match status" value="1"/>
</dbReference>
<dbReference type="Pfam" id="PF07690">
    <property type="entry name" value="MFS_1"/>
    <property type="match status" value="1"/>
</dbReference>
<keyword evidence="4 6" id="KW-1133">Transmembrane helix</keyword>
<keyword evidence="9" id="KW-1185">Reference proteome</keyword>
<organism evidence="8 9">
    <name type="scientific">Cladophialophora chaetospira</name>
    <dbReference type="NCBI Taxonomy" id="386627"/>
    <lineage>
        <taxon>Eukaryota</taxon>
        <taxon>Fungi</taxon>
        <taxon>Dikarya</taxon>
        <taxon>Ascomycota</taxon>
        <taxon>Pezizomycotina</taxon>
        <taxon>Eurotiomycetes</taxon>
        <taxon>Chaetothyriomycetidae</taxon>
        <taxon>Chaetothyriales</taxon>
        <taxon>Herpotrichiellaceae</taxon>
        <taxon>Cladophialophora</taxon>
    </lineage>
</organism>
<comment type="caution">
    <text evidence="8">The sequence shown here is derived from an EMBL/GenBank/DDBJ whole genome shotgun (WGS) entry which is preliminary data.</text>
</comment>
<name>A0AA39CGY3_9EURO</name>
<feature type="transmembrane region" description="Helical" evidence="6">
    <location>
        <begin position="162"/>
        <end position="183"/>
    </location>
</feature>
<feature type="transmembrane region" description="Helical" evidence="6">
    <location>
        <begin position="192"/>
        <end position="212"/>
    </location>
</feature>
<proteinExistence type="predicted"/>
<evidence type="ECO:0000256" key="2">
    <source>
        <dbReference type="ARBA" id="ARBA00022448"/>
    </source>
</evidence>
<evidence type="ECO:0000313" key="9">
    <source>
        <dbReference type="Proteomes" id="UP001172673"/>
    </source>
</evidence>
<dbReference type="AlphaFoldDB" id="A0AA39CGY3"/>
<reference evidence="8" key="1">
    <citation type="submission" date="2022-10" db="EMBL/GenBank/DDBJ databases">
        <title>Culturing micro-colonial fungi from biological soil crusts in the Mojave desert and describing Neophaeococcomyces mojavensis, and introducing the new genera and species Taxawa tesnikishii.</title>
        <authorList>
            <person name="Kurbessoian T."/>
            <person name="Stajich J.E."/>
        </authorList>
    </citation>
    <scope>NUCLEOTIDE SEQUENCE</scope>
    <source>
        <strain evidence="8">TK_41</strain>
    </source>
</reference>
<comment type="subcellular location">
    <subcellularLocation>
        <location evidence="1">Membrane</location>
        <topology evidence="1">Multi-pass membrane protein</topology>
    </subcellularLocation>
</comment>
<dbReference type="InterPro" id="IPR011701">
    <property type="entry name" value="MFS"/>
</dbReference>
<dbReference type="SUPFAM" id="SSF103473">
    <property type="entry name" value="MFS general substrate transporter"/>
    <property type="match status" value="1"/>
</dbReference>
<feature type="domain" description="Major facilitator superfamily (MFS) profile" evidence="7">
    <location>
        <begin position="65"/>
        <end position="483"/>
    </location>
</feature>
<keyword evidence="5 6" id="KW-0472">Membrane</keyword>
<dbReference type="InterPro" id="IPR020846">
    <property type="entry name" value="MFS_dom"/>
</dbReference>
<feature type="transmembrane region" description="Helical" evidence="6">
    <location>
        <begin position="224"/>
        <end position="246"/>
    </location>
</feature>
<dbReference type="Proteomes" id="UP001172673">
    <property type="component" value="Unassembled WGS sequence"/>
</dbReference>
<feature type="transmembrane region" description="Helical" evidence="6">
    <location>
        <begin position="426"/>
        <end position="448"/>
    </location>
</feature>
<dbReference type="PROSITE" id="PS50850">
    <property type="entry name" value="MFS"/>
    <property type="match status" value="1"/>
</dbReference>
<dbReference type="GO" id="GO:0016020">
    <property type="term" value="C:membrane"/>
    <property type="evidence" value="ECO:0007669"/>
    <property type="project" value="UniProtKB-SubCell"/>
</dbReference>
<evidence type="ECO:0000256" key="4">
    <source>
        <dbReference type="ARBA" id="ARBA00022989"/>
    </source>
</evidence>
<dbReference type="InterPro" id="IPR036259">
    <property type="entry name" value="MFS_trans_sf"/>
</dbReference>
<dbReference type="FunFam" id="1.20.1250.20:FF:000013">
    <property type="entry name" value="MFS general substrate transporter"/>
    <property type="match status" value="1"/>
</dbReference>
<evidence type="ECO:0000313" key="8">
    <source>
        <dbReference type="EMBL" id="KAJ9607705.1"/>
    </source>
</evidence>
<feature type="transmembrane region" description="Helical" evidence="6">
    <location>
        <begin position="363"/>
        <end position="383"/>
    </location>
</feature>
<dbReference type="Gene3D" id="1.20.1250.20">
    <property type="entry name" value="MFS general substrate transporter like domains"/>
    <property type="match status" value="2"/>
</dbReference>
<dbReference type="GO" id="GO:0022857">
    <property type="term" value="F:transmembrane transporter activity"/>
    <property type="evidence" value="ECO:0007669"/>
    <property type="project" value="InterPro"/>
</dbReference>
<accession>A0AA39CGY3</accession>
<evidence type="ECO:0000256" key="5">
    <source>
        <dbReference type="ARBA" id="ARBA00023136"/>
    </source>
</evidence>
<dbReference type="EMBL" id="JAPDRK010000011">
    <property type="protein sequence ID" value="KAJ9607705.1"/>
    <property type="molecule type" value="Genomic_DNA"/>
</dbReference>
<sequence length="521" mass="57582">MDEKVVSANQVDADSGSDKKIDTLAEVEAVGGLKTVEVGYAPDQVLVELDEKEKSRILRKIDYRLVPLLGILYLLAFIDRGNIGNAKIAGLYDDLHLHGMQYNTALTVFFVPYGFFEVPSNIVLKILRPSIWISVLMFCWGTVMTLMGVINSYEGLLVTRFFLGVAESGFFPAATYLLTIWYLRYEVQRRMAVFYAAASLSGAFSGLLAYGIQHMDGVAGLAGWKWIFILEGLIPVAGSFCVWFLLPDNPETARFLTKDEKEFIINRLALETGSGHGRVTNADRIRFHHVKAAFKEWKIWAAVVIFWANTIGVYGFTATVPSVVEGLGYTSANAQLMTIPIYVFAMIMTLIFAFWSDRVQQRTPFIMAGFSLAAVGFIGELAIPHTRLAGVTYFFLFPLAAGLYCPFICLVCLIGNNLAPSSKRAVGMALLISCGNFGGIAGSNIYIAKEAPKYPAGFGTGLAISVIAVIMAYVLRISFQRENAKRDAFMVGKTDDEVKAMYTEQELLDLGDKSPFYRYTV</sequence>
<protein>
    <recommendedName>
        <fullName evidence="7">Major facilitator superfamily (MFS) profile domain-containing protein</fullName>
    </recommendedName>
</protein>
<feature type="transmembrane region" description="Helical" evidence="6">
    <location>
        <begin position="130"/>
        <end position="150"/>
    </location>
</feature>
<evidence type="ECO:0000256" key="6">
    <source>
        <dbReference type="SAM" id="Phobius"/>
    </source>
</evidence>
<evidence type="ECO:0000259" key="7">
    <source>
        <dbReference type="PROSITE" id="PS50850"/>
    </source>
</evidence>
<dbReference type="PANTHER" id="PTHR43791">
    <property type="entry name" value="PERMEASE-RELATED"/>
    <property type="match status" value="1"/>
</dbReference>
<feature type="transmembrane region" description="Helical" evidence="6">
    <location>
        <begin position="395"/>
        <end position="414"/>
    </location>
</feature>